<protein>
    <submittedName>
        <fullName evidence="2">Zinc dependent phospholipase C family protein</fullName>
    </submittedName>
</protein>
<dbReference type="InterPro" id="IPR008947">
    <property type="entry name" value="PLipase_C/P1_nuclease_dom_sf"/>
</dbReference>
<evidence type="ECO:0000256" key="1">
    <source>
        <dbReference type="SAM" id="Phobius"/>
    </source>
</evidence>
<sequence length="326" mass="38428">MTRKITFIIIAVIPCLTGFNIWGFFAHQKINELAIFSLPPEMFAFYKRNVIYITENAVNPDKRRYAVKSEGPKHYIDLDMYHKNNANRPPKYWNMAIEKYGIDSLLAKGIAPWHIQLMKQLLTKAFQEKNPKDILKYSTEIGHYLADIHVPLHTTSNYNGQLTNQHGIHGFWESRLPELFSKDYDFFVGKAIYINDTQETVWDIVMRSNEMVDSVLNIEKQLTIEFPPDKKYSFEERNGRLVKVYSKAFSTAYHNKLSGMVERRMRSSVHMISSFWYTCWVDAGQPNLDDLLDFKFSEEEIKIFQQESLKWQNKIYRGRDHEALEN</sequence>
<evidence type="ECO:0000313" key="3">
    <source>
        <dbReference type="Proteomes" id="UP001172082"/>
    </source>
</evidence>
<dbReference type="EMBL" id="JAUJEA010000001">
    <property type="protein sequence ID" value="MDN5200788.1"/>
    <property type="molecule type" value="Genomic_DNA"/>
</dbReference>
<dbReference type="CDD" id="cd10981">
    <property type="entry name" value="ZnPC_S1P1"/>
    <property type="match status" value="1"/>
</dbReference>
<organism evidence="2 3">
    <name type="scientific">Splendidivirga corallicola</name>
    <dbReference type="NCBI Taxonomy" id="3051826"/>
    <lineage>
        <taxon>Bacteria</taxon>
        <taxon>Pseudomonadati</taxon>
        <taxon>Bacteroidota</taxon>
        <taxon>Cytophagia</taxon>
        <taxon>Cytophagales</taxon>
        <taxon>Splendidivirgaceae</taxon>
        <taxon>Splendidivirga</taxon>
    </lineage>
</organism>
<comment type="caution">
    <text evidence="2">The sequence shown here is derived from an EMBL/GenBank/DDBJ whole genome shotgun (WGS) entry which is preliminary data.</text>
</comment>
<dbReference type="RefSeq" id="WP_346750808.1">
    <property type="nucleotide sequence ID" value="NZ_JAUJEA010000001.1"/>
</dbReference>
<keyword evidence="1" id="KW-1133">Transmembrane helix</keyword>
<keyword evidence="1" id="KW-0812">Transmembrane</keyword>
<name>A0ABT8KK29_9BACT</name>
<keyword evidence="1" id="KW-0472">Membrane</keyword>
<accession>A0ABT8KK29</accession>
<reference evidence="2" key="1">
    <citation type="submission" date="2023-06" db="EMBL/GenBank/DDBJ databases">
        <title>Genomic of Parafulvivirga corallium.</title>
        <authorList>
            <person name="Wang G."/>
        </authorList>
    </citation>
    <scope>NUCLEOTIDE SEQUENCE</scope>
    <source>
        <strain evidence="2">BMA10</strain>
    </source>
</reference>
<feature type="transmembrane region" description="Helical" evidence="1">
    <location>
        <begin position="7"/>
        <end position="25"/>
    </location>
</feature>
<dbReference type="Gene3D" id="1.10.575.10">
    <property type="entry name" value="P1 Nuclease"/>
    <property type="match status" value="1"/>
</dbReference>
<gene>
    <name evidence="2" type="ORF">QQ008_05435</name>
</gene>
<dbReference type="Proteomes" id="UP001172082">
    <property type="component" value="Unassembled WGS sequence"/>
</dbReference>
<dbReference type="SUPFAM" id="SSF48537">
    <property type="entry name" value="Phospholipase C/P1 nuclease"/>
    <property type="match status" value="1"/>
</dbReference>
<proteinExistence type="predicted"/>
<keyword evidence="3" id="KW-1185">Reference proteome</keyword>
<evidence type="ECO:0000313" key="2">
    <source>
        <dbReference type="EMBL" id="MDN5200788.1"/>
    </source>
</evidence>